<dbReference type="EMBL" id="JAGPXC010000002">
    <property type="protein sequence ID" value="KAH6658269.1"/>
    <property type="molecule type" value="Genomic_DNA"/>
</dbReference>
<comment type="caution">
    <text evidence="1">The sequence shown here is derived from an EMBL/GenBank/DDBJ whole genome shotgun (WGS) entry which is preliminary data.</text>
</comment>
<dbReference type="OrthoDB" id="2823490at2759"/>
<name>A0A9P8UU65_9PEZI</name>
<organism evidence="1 2">
    <name type="scientific">Truncatella angustata</name>
    <dbReference type="NCBI Taxonomy" id="152316"/>
    <lineage>
        <taxon>Eukaryota</taxon>
        <taxon>Fungi</taxon>
        <taxon>Dikarya</taxon>
        <taxon>Ascomycota</taxon>
        <taxon>Pezizomycotina</taxon>
        <taxon>Sordariomycetes</taxon>
        <taxon>Xylariomycetidae</taxon>
        <taxon>Amphisphaeriales</taxon>
        <taxon>Sporocadaceae</taxon>
        <taxon>Truncatella</taxon>
    </lineage>
</organism>
<dbReference type="RefSeq" id="XP_045962503.1">
    <property type="nucleotide sequence ID" value="XM_046099698.1"/>
</dbReference>
<sequence>MTGLLRLPREIRNQIIAHVTQLCAEAPKDYEAFQAEDREALQQHFARAWRQEQKQILLEKSPRHGRDIAALKLTNRQLHGEVQDWLRRRAREPVEWVLDVAYLKDVSLRPTWVSVPLLRPHADRLVARFRMLDVPGEVALSPSAQRFYSLGAGGPPSITHIFSIALRTCLRWGPLGTETIKQEDSDLVCDPNARLIHRDGITVRELVLDFEPTDPTILPLGPDVSRYLRSRRNLENADSSRWLVRLSGIRDFFWDGKGEAKDYFTTFAPEPFDTALYGAPKLIAGKVLGGWIKKWLGRILQLDMDVMEYGSVLYERLNAIEIRVGGQLLERFDIKERFQTLEFPDERNPPVDSWRADTLPRRLAAFEAWREICVRKRREAGLD</sequence>
<dbReference type="Proteomes" id="UP000758603">
    <property type="component" value="Unassembled WGS sequence"/>
</dbReference>
<protein>
    <submittedName>
        <fullName evidence="1">Uncharacterized protein</fullName>
    </submittedName>
</protein>
<proteinExistence type="predicted"/>
<dbReference type="AlphaFoldDB" id="A0A9P8UU65"/>
<reference evidence="1" key="1">
    <citation type="journal article" date="2021" name="Nat. Commun.">
        <title>Genetic determinants of endophytism in the Arabidopsis root mycobiome.</title>
        <authorList>
            <person name="Mesny F."/>
            <person name="Miyauchi S."/>
            <person name="Thiergart T."/>
            <person name="Pickel B."/>
            <person name="Atanasova L."/>
            <person name="Karlsson M."/>
            <person name="Huettel B."/>
            <person name="Barry K.W."/>
            <person name="Haridas S."/>
            <person name="Chen C."/>
            <person name="Bauer D."/>
            <person name="Andreopoulos W."/>
            <person name="Pangilinan J."/>
            <person name="LaButti K."/>
            <person name="Riley R."/>
            <person name="Lipzen A."/>
            <person name="Clum A."/>
            <person name="Drula E."/>
            <person name="Henrissat B."/>
            <person name="Kohler A."/>
            <person name="Grigoriev I.V."/>
            <person name="Martin F.M."/>
            <person name="Hacquard S."/>
        </authorList>
    </citation>
    <scope>NUCLEOTIDE SEQUENCE</scope>
    <source>
        <strain evidence="1">MPI-SDFR-AT-0073</strain>
    </source>
</reference>
<evidence type="ECO:0000313" key="1">
    <source>
        <dbReference type="EMBL" id="KAH6658269.1"/>
    </source>
</evidence>
<dbReference type="GeneID" id="70128590"/>
<keyword evidence="2" id="KW-1185">Reference proteome</keyword>
<gene>
    <name evidence="1" type="ORF">BKA67DRAFT_533427</name>
</gene>
<accession>A0A9P8UU65</accession>
<evidence type="ECO:0000313" key="2">
    <source>
        <dbReference type="Proteomes" id="UP000758603"/>
    </source>
</evidence>